<proteinExistence type="predicted"/>
<dbReference type="InterPro" id="IPR016181">
    <property type="entry name" value="Acyl_CoA_acyltransferase"/>
</dbReference>
<feature type="domain" description="N-acetyltransferase" evidence="1">
    <location>
        <begin position="12"/>
        <end position="158"/>
    </location>
</feature>
<keyword evidence="3" id="KW-1185">Reference proteome</keyword>
<dbReference type="PANTHER" id="PTHR47237">
    <property type="entry name" value="SLL0310 PROTEIN"/>
    <property type="match status" value="1"/>
</dbReference>
<dbReference type="OrthoDB" id="5771378at2759"/>
<dbReference type="InterPro" id="IPR041496">
    <property type="entry name" value="YitH/HolE_GNAT"/>
</dbReference>
<dbReference type="Gene3D" id="3.40.630.30">
    <property type="match status" value="1"/>
</dbReference>
<protein>
    <recommendedName>
        <fullName evidence="1">N-acetyltransferase domain-containing protein</fullName>
    </recommendedName>
</protein>
<organism evidence="2 3">
    <name type="scientific">Melanomma pulvis-pyrius CBS 109.77</name>
    <dbReference type="NCBI Taxonomy" id="1314802"/>
    <lineage>
        <taxon>Eukaryota</taxon>
        <taxon>Fungi</taxon>
        <taxon>Dikarya</taxon>
        <taxon>Ascomycota</taxon>
        <taxon>Pezizomycotina</taxon>
        <taxon>Dothideomycetes</taxon>
        <taxon>Pleosporomycetidae</taxon>
        <taxon>Pleosporales</taxon>
        <taxon>Melanommataceae</taxon>
        <taxon>Melanomma</taxon>
    </lineage>
</organism>
<dbReference type="InterPro" id="IPR000182">
    <property type="entry name" value="GNAT_dom"/>
</dbReference>
<evidence type="ECO:0000259" key="1">
    <source>
        <dbReference type="PROSITE" id="PS51186"/>
    </source>
</evidence>
<dbReference type="PANTHER" id="PTHR47237:SF1">
    <property type="entry name" value="SLL0310 PROTEIN"/>
    <property type="match status" value="1"/>
</dbReference>
<accession>A0A6A6X1S3</accession>
<dbReference type="EMBL" id="MU002081">
    <property type="protein sequence ID" value="KAF2790306.1"/>
    <property type="molecule type" value="Genomic_DNA"/>
</dbReference>
<dbReference type="Proteomes" id="UP000799757">
    <property type="component" value="Unassembled WGS sequence"/>
</dbReference>
<dbReference type="GO" id="GO:0016747">
    <property type="term" value="F:acyltransferase activity, transferring groups other than amino-acyl groups"/>
    <property type="evidence" value="ECO:0007669"/>
    <property type="project" value="InterPro"/>
</dbReference>
<reference evidence="2" key="1">
    <citation type="journal article" date="2020" name="Stud. Mycol.">
        <title>101 Dothideomycetes genomes: a test case for predicting lifestyles and emergence of pathogens.</title>
        <authorList>
            <person name="Haridas S."/>
            <person name="Albert R."/>
            <person name="Binder M."/>
            <person name="Bloem J."/>
            <person name="Labutti K."/>
            <person name="Salamov A."/>
            <person name="Andreopoulos B."/>
            <person name="Baker S."/>
            <person name="Barry K."/>
            <person name="Bills G."/>
            <person name="Bluhm B."/>
            <person name="Cannon C."/>
            <person name="Castanera R."/>
            <person name="Culley D."/>
            <person name="Daum C."/>
            <person name="Ezra D."/>
            <person name="Gonzalez J."/>
            <person name="Henrissat B."/>
            <person name="Kuo A."/>
            <person name="Liang C."/>
            <person name="Lipzen A."/>
            <person name="Lutzoni F."/>
            <person name="Magnuson J."/>
            <person name="Mondo S."/>
            <person name="Nolan M."/>
            <person name="Ohm R."/>
            <person name="Pangilinan J."/>
            <person name="Park H.-J."/>
            <person name="Ramirez L."/>
            <person name="Alfaro M."/>
            <person name="Sun H."/>
            <person name="Tritt A."/>
            <person name="Yoshinaga Y."/>
            <person name="Zwiers L.-H."/>
            <person name="Turgeon B."/>
            <person name="Goodwin S."/>
            <person name="Spatafora J."/>
            <person name="Crous P."/>
            <person name="Grigoriev I."/>
        </authorList>
    </citation>
    <scope>NUCLEOTIDE SEQUENCE</scope>
    <source>
        <strain evidence="2">CBS 109.77</strain>
    </source>
</reference>
<dbReference type="SUPFAM" id="SSF55729">
    <property type="entry name" value="Acyl-CoA N-acyltransferases (Nat)"/>
    <property type="match status" value="1"/>
</dbReference>
<evidence type="ECO:0000313" key="3">
    <source>
        <dbReference type="Proteomes" id="UP000799757"/>
    </source>
</evidence>
<name>A0A6A6X1S3_9PLEO</name>
<dbReference type="Pfam" id="PF18014">
    <property type="entry name" value="Acetyltransf_18"/>
    <property type="match status" value="1"/>
</dbReference>
<dbReference type="AlphaFoldDB" id="A0A6A6X1S3"/>
<dbReference type="PROSITE" id="PS51186">
    <property type="entry name" value="GNAT"/>
    <property type="match status" value="1"/>
</dbReference>
<evidence type="ECO:0000313" key="2">
    <source>
        <dbReference type="EMBL" id="KAF2790306.1"/>
    </source>
</evidence>
<dbReference type="Gene3D" id="3.40.630.90">
    <property type="match status" value="1"/>
</dbReference>
<gene>
    <name evidence="2" type="ORF">K505DRAFT_419916</name>
</gene>
<dbReference type="InterPro" id="IPR052729">
    <property type="entry name" value="Acyl/Acetyltrans_Enzymes"/>
</dbReference>
<dbReference type="Pfam" id="PF00583">
    <property type="entry name" value="Acetyltransf_1"/>
    <property type="match status" value="1"/>
</dbReference>
<sequence length="322" mass="35869">MSTAPIEEEGSFVIRPAQSAEEVSQLWWPLMKKLGWNRDHDDALTHFRAARNGKNWLMVVPKETGKPEGCIVAFTYPNSTGWVGYFIMNTPFRGRGLGAALFKDLLSSFQASNTTYLGLDGVEEQANTYNRRGFEVTAKIPLVTRPSLKEKPTSIDMVPIGTEERIMDIKVIDPESLAQVDLAHTGFYRPAYWSQEGLLSRKDAYGYALLSTAPGESRLVGYILVRRCEQGHRFGPLYAETYAQALLLLHTAMKNIAHKEGTMIAEIFGSNPNGIKVFEDLGWTWAGVDYNRMWRGGRVPNEQQEGGKGTTGMFAIFDACAG</sequence>